<reference evidence="1 2" key="1">
    <citation type="journal article" date="2015" name="Genome Announc.">
        <title>Expanding the biotechnology potential of lactobacilli through comparative genomics of 213 strains and associated genera.</title>
        <authorList>
            <person name="Sun Z."/>
            <person name="Harris H.M."/>
            <person name="McCann A."/>
            <person name="Guo C."/>
            <person name="Argimon S."/>
            <person name="Zhang W."/>
            <person name="Yang X."/>
            <person name="Jeffery I.B."/>
            <person name="Cooney J.C."/>
            <person name="Kagawa T.F."/>
            <person name="Liu W."/>
            <person name="Song Y."/>
            <person name="Salvetti E."/>
            <person name="Wrobel A."/>
            <person name="Rasinkangas P."/>
            <person name="Parkhill J."/>
            <person name="Rea M.C."/>
            <person name="O'Sullivan O."/>
            <person name="Ritari J."/>
            <person name="Douillard F.P."/>
            <person name="Paul Ross R."/>
            <person name="Yang R."/>
            <person name="Briner A.E."/>
            <person name="Felis G.E."/>
            <person name="de Vos W.M."/>
            <person name="Barrangou R."/>
            <person name="Klaenhammer T.R."/>
            <person name="Caufield P.W."/>
            <person name="Cui Y."/>
            <person name="Zhang H."/>
            <person name="O'Toole P.W."/>
        </authorList>
    </citation>
    <scope>NUCLEOTIDE SEQUENCE [LARGE SCALE GENOMIC DNA]</scope>
    <source>
        <strain evidence="1 2">DSM 20410</strain>
    </source>
</reference>
<keyword evidence="2" id="KW-1185">Reference proteome</keyword>
<name>A0A0R2H0H5_WEIVI</name>
<evidence type="ECO:0000313" key="1">
    <source>
        <dbReference type="EMBL" id="KRN45851.1"/>
    </source>
</evidence>
<dbReference type="RefSeq" id="WP_057747059.1">
    <property type="nucleotide sequence ID" value="NZ_BJLU01000008.1"/>
</dbReference>
<evidence type="ECO:0000313" key="2">
    <source>
        <dbReference type="Proteomes" id="UP000051992"/>
    </source>
</evidence>
<dbReference type="PANTHER" id="PTHR35145:SF1">
    <property type="entry name" value="CYTOPLASMIC PROTEIN"/>
    <property type="match status" value="1"/>
</dbReference>
<dbReference type="EMBL" id="JQBM01000005">
    <property type="protein sequence ID" value="KRN45851.1"/>
    <property type="molecule type" value="Genomic_DNA"/>
</dbReference>
<evidence type="ECO:0008006" key="3">
    <source>
        <dbReference type="Google" id="ProtNLM"/>
    </source>
</evidence>
<dbReference type="Proteomes" id="UP000051992">
    <property type="component" value="Unassembled WGS sequence"/>
</dbReference>
<comment type="caution">
    <text evidence="1">The sequence shown here is derived from an EMBL/GenBank/DDBJ whole genome shotgun (WGS) entry which is preliminary data.</text>
</comment>
<proteinExistence type="predicted"/>
<gene>
    <name evidence="1" type="ORF">IV50_GL001440</name>
</gene>
<dbReference type="Pfam" id="PF04237">
    <property type="entry name" value="YjbR"/>
    <property type="match status" value="1"/>
</dbReference>
<dbReference type="SUPFAM" id="SSF142906">
    <property type="entry name" value="YjbR-like"/>
    <property type="match status" value="1"/>
</dbReference>
<dbReference type="OrthoDB" id="9789813at2"/>
<dbReference type="InterPro" id="IPR038056">
    <property type="entry name" value="YjbR-like_sf"/>
</dbReference>
<dbReference type="InterPro" id="IPR007351">
    <property type="entry name" value="YjbR"/>
</dbReference>
<dbReference type="AlphaFoldDB" id="A0A0R2H0H5"/>
<protein>
    <recommendedName>
        <fullName evidence="3">MmcQ/YjbR family DNA-binding protein</fullName>
    </recommendedName>
</protein>
<accession>A0A0R2H0H5</accession>
<dbReference type="InterPro" id="IPR058532">
    <property type="entry name" value="YjbR/MT2646/Rv2570-like"/>
</dbReference>
<organism evidence="1 2">
    <name type="scientific">Weissella viridescens</name>
    <name type="common">Lactobacillus viridescens</name>
    <dbReference type="NCBI Taxonomy" id="1629"/>
    <lineage>
        <taxon>Bacteria</taxon>
        <taxon>Bacillati</taxon>
        <taxon>Bacillota</taxon>
        <taxon>Bacilli</taxon>
        <taxon>Lactobacillales</taxon>
        <taxon>Lactobacillaceae</taxon>
        <taxon>Weissella</taxon>
    </lineage>
</organism>
<sequence>MQLAELVELVVDHTDGYECFPFNKPTRHEKIIWHVVKHQSNDKIIAMVFEKDDELLIDLKLTIEHGQQMRLIRGVEPGFHMNKEHWNTVYVNATDLTVNELINMIKESAELTI</sequence>
<dbReference type="Gene3D" id="3.90.1150.30">
    <property type="match status" value="1"/>
</dbReference>
<dbReference type="PANTHER" id="PTHR35145">
    <property type="entry name" value="CYTOPLASMIC PROTEIN-RELATED"/>
    <property type="match status" value="1"/>
</dbReference>
<dbReference type="PATRIC" id="fig|1629.5.peg.1454"/>